<proteinExistence type="inferred from homology"/>
<dbReference type="GO" id="GO:0005739">
    <property type="term" value="C:mitochondrion"/>
    <property type="evidence" value="ECO:0000318"/>
    <property type="project" value="GO_Central"/>
</dbReference>
<dbReference type="NCBIfam" id="NF006719">
    <property type="entry name" value="PRK09257.1"/>
    <property type="match status" value="1"/>
</dbReference>
<dbReference type="InterPro" id="IPR000796">
    <property type="entry name" value="Asp_trans"/>
</dbReference>
<protein>
    <recommendedName>
        <fullName evidence="8">Aspartate aminotransferase</fullName>
        <ecNumber evidence="8">2.6.1.1</ecNumber>
    </recommendedName>
</protein>
<comment type="miscellaneous">
    <text evidence="8">In eukaryotes there are cytoplasmic, mitochondrial and chloroplastic isozymes.</text>
</comment>
<dbReference type="InterPro" id="IPR015421">
    <property type="entry name" value="PyrdxlP-dep_Trfase_major"/>
</dbReference>
<keyword evidence="6" id="KW-0663">Pyridoxal phosphate</keyword>
<evidence type="ECO:0000313" key="10">
    <source>
        <dbReference type="EMBL" id="EGC30356.1"/>
    </source>
</evidence>
<dbReference type="InParanoid" id="F1A0C8"/>
<comment type="cofactor">
    <cofactor evidence="1">
        <name>pyridoxal 5'-phosphate</name>
        <dbReference type="ChEBI" id="CHEBI:597326"/>
    </cofactor>
</comment>
<evidence type="ECO:0000256" key="6">
    <source>
        <dbReference type="ARBA" id="ARBA00022898"/>
    </source>
</evidence>
<keyword evidence="4 8" id="KW-0032">Aminotransferase</keyword>
<dbReference type="EC" id="2.6.1.1" evidence="8"/>
<dbReference type="RefSeq" id="XP_003293126.1">
    <property type="nucleotide sequence ID" value="XM_003293078.1"/>
</dbReference>
<dbReference type="GO" id="GO:0030170">
    <property type="term" value="F:pyridoxal phosphate binding"/>
    <property type="evidence" value="ECO:0007669"/>
    <property type="project" value="InterPro"/>
</dbReference>
<comment type="subunit">
    <text evidence="3 8">Homodimer.</text>
</comment>
<feature type="domain" description="Aminotransferase class I/classII large" evidence="9">
    <location>
        <begin position="48"/>
        <end position="413"/>
    </location>
</feature>
<dbReference type="OMA" id="GTWTHIT"/>
<dbReference type="GO" id="GO:0004069">
    <property type="term" value="F:L-aspartate:2-oxoglutarate aminotransferase activity"/>
    <property type="evidence" value="ECO:0000318"/>
    <property type="project" value="GO_Central"/>
</dbReference>
<dbReference type="Pfam" id="PF00155">
    <property type="entry name" value="Aminotran_1_2"/>
    <property type="match status" value="1"/>
</dbReference>
<dbReference type="PROSITE" id="PS00105">
    <property type="entry name" value="AA_TRANSFER_CLASS_1"/>
    <property type="match status" value="1"/>
</dbReference>
<dbReference type="STRING" id="5786.F1A0C8"/>
<evidence type="ECO:0000313" key="11">
    <source>
        <dbReference type="Proteomes" id="UP000001064"/>
    </source>
</evidence>
<gene>
    <name evidence="10" type="ORF">DICPUDRAFT_92991</name>
</gene>
<organism evidence="10 11">
    <name type="scientific">Dictyostelium purpureum</name>
    <name type="common">Slime mold</name>
    <dbReference type="NCBI Taxonomy" id="5786"/>
    <lineage>
        <taxon>Eukaryota</taxon>
        <taxon>Amoebozoa</taxon>
        <taxon>Evosea</taxon>
        <taxon>Eumycetozoa</taxon>
        <taxon>Dictyostelia</taxon>
        <taxon>Dictyosteliales</taxon>
        <taxon>Dictyosteliaceae</taxon>
        <taxon>Dictyostelium</taxon>
    </lineage>
</organism>
<dbReference type="InterPro" id="IPR004839">
    <property type="entry name" value="Aminotransferase_I/II_large"/>
</dbReference>
<dbReference type="FunCoup" id="F1A0C8">
    <property type="interactions" value="847"/>
</dbReference>
<comment type="similarity">
    <text evidence="2">Belongs to the class-I pyridoxal-phosphate-dependent aminotransferase family.</text>
</comment>
<dbReference type="Proteomes" id="UP000001064">
    <property type="component" value="Unassembled WGS sequence"/>
</dbReference>
<evidence type="ECO:0000259" key="9">
    <source>
        <dbReference type="Pfam" id="PF00155"/>
    </source>
</evidence>
<keyword evidence="5 8" id="KW-0808">Transferase</keyword>
<evidence type="ECO:0000256" key="2">
    <source>
        <dbReference type="ARBA" id="ARBA00007441"/>
    </source>
</evidence>
<evidence type="ECO:0000256" key="4">
    <source>
        <dbReference type="ARBA" id="ARBA00022576"/>
    </source>
</evidence>
<keyword evidence="11" id="KW-1185">Reference proteome</keyword>
<dbReference type="AlphaFoldDB" id="F1A0C8"/>
<evidence type="ECO:0000256" key="3">
    <source>
        <dbReference type="ARBA" id="ARBA00011738"/>
    </source>
</evidence>
<dbReference type="Gene3D" id="3.90.1150.10">
    <property type="entry name" value="Aspartate Aminotransferase, domain 1"/>
    <property type="match status" value="1"/>
</dbReference>
<reference evidence="11" key="1">
    <citation type="journal article" date="2011" name="Genome Biol.">
        <title>Comparative genomics of the social amoebae Dictyostelium discoideum and Dictyostelium purpureum.</title>
        <authorList>
            <consortium name="US DOE Joint Genome Institute (JGI-PGF)"/>
            <person name="Sucgang R."/>
            <person name="Kuo A."/>
            <person name="Tian X."/>
            <person name="Salerno W."/>
            <person name="Parikh A."/>
            <person name="Feasley C.L."/>
            <person name="Dalin E."/>
            <person name="Tu H."/>
            <person name="Huang E."/>
            <person name="Barry K."/>
            <person name="Lindquist E."/>
            <person name="Shapiro H."/>
            <person name="Bruce D."/>
            <person name="Schmutz J."/>
            <person name="Salamov A."/>
            <person name="Fey P."/>
            <person name="Gaudet P."/>
            <person name="Anjard C."/>
            <person name="Babu M.M."/>
            <person name="Basu S."/>
            <person name="Bushmanova Y."/>
            <person name="van der Wel H."/>
            <person name="Katoh-Kurasawa M."/>
            <person name="Dinh C."/>
            <person name="Coutinho P.M."/>
            <person name="Saito T."/>
            <person name="Elias M."/>
            <person name="Schaap P."/>
            <person name="Kay R.R."/>
            <person name="Henrissat B."/>
            <person name="Eichinger L."/>
            <person name="Rivero F."/>
            <person name="Putnam N.H."/>
            <person name="West C.M."/>
            <person name="Loomis W.F."/>
            <person name="Chisholm R.L."/>
            <person name="Shaulsky G."/>
            <person name="Strassmann J.E."/>
            <person name="Queller D.C."/>
            <person name="Kuspa A."/>
            <person name="Grigoriev I.V."/>
        </authorList>
    </citation>
    <scope>NUCLEOTIDE SEQUENCE [LARGE SCALE GENOMIC DNA]</scope>
    <source>
        <strain evidence="11">QSDP1</strain>
    </source>
</reference>
<evidence type="ECO:0000256" key="5">
    <source>
        <dbReference type="ARBA" id="ARBA00022679"/>
    </source>
</evidence>
<dbReference type="Gene3D" id="3.40.640.10">
    <property type="entry name" value="Type I PLP-dependent aspartate aminotransferase-like (Major domain)"/>
    <property type="match status" value="1"/>
</dbReference>
<evidence type="ECO:0000256" key="8">
    <source>
        <dbReference type="RuleBase" id="RU000480"/>
    </source>
</evidence>
<dbReference type="OrthoDB" id="6752799at2759"/>
<sequence length="421" mass="46866">MISSTRHLARLVKNTRKYSTGFWSQVQKGPEDPILGVSLAFNKDQSPHKINLGVGAYRDENGKPYVLDCVKKADKKVFEANVDHEYAPIVGVAQFNQLAAQLALGEDSQHIKEKRITTVQAISGTGALRIAAAFLGRFYQGKTAYVPNPTWGNHNVIFADCGVPVKSYGYYDPKTCGLNFDAMSNDIKSAPEGSIILLHACAHNPTGVDPSMEQWKKISDICKERKHFVLFDFAYQGFASGNPEKDAAAIRLFVEQGHNIALCQSFAKNFGLYGERIGAFSLLTATPEEAINVESQLKILIRPMYSNPPVYGARLVSAILKDKELTNQWRTEVKGMADRIIDMREQLVKYLKKHGSTRDWSHITNQIGMFCFTGLTPEQVDRLASEFHIYLTRNGRISIAGINSTNVEYLAKAMHAVTKNN</sequence>
<dbReference type="PANTHER" id="PTHR11879">
    <property type="entry name" value="ASPARTATE AMINOTRANSFERASE"/>
    <property type="match status" value="1"/>
</dbReference>
<dbReference type="GO" id="GO:0006520">
    <property type="term" value="P:amino acid metabolic process"/>
    <property type="evidence" value="ECO:0007669"/>
    <property type="project" value="InterPro"/>
</dbReference>
<dbReference type="PANTHER" id="PTHR11879:SF22">
    <property type="entry name" value="ASPARTATE AMINOTRANSFERASE, MITOCHONDRIAL"/>
    <property type="match status" value="1"/>
</dbReference>
<dbReference type="InterPro" id="IPR015422">
    <property type="entry name" value="PyrdxlP-dep_Trfase_small"/>
</dbReference>
<evidence type="ECO:0000256" key="1">
    <source>
        <dbReference type="ARBA" id="ARBA00001933"/>
    </source>
</evidence>
<dbReference type="eggNOG" id="KOG1411">
    <property type="taxonomic scope" value="Eukaryota"/>
</dbReference>
<dbReference type="FunFam" id="3.40.640.10:FF:000064">
    <property type="entry name" value="Aspartate aminotransferase"/>
    <property type="match status" value="1"/>
</dbReference>
<dbReference type="CDD" id="cd00609">
    <property type="entry name" value="AAT_like"/>
    <property type="match status" value="1"/>
</dbReference>
<comment type="catalytic activity">
    <reaction evidence="7 8">
        <text>L-aspartate + 2-oxoglutarate = oxaloacetate + L-glutamate</text>
        <dbReference type="Rhea" id="RHEA:21824"/>
        <dbReference type="ChEBI" id="CHEBI:16452"/>
        <dbReference type="ChEBI" id="CHEBI:16810"/>
        <dbReference type="ChEBI" id="CHEBI:29985"/>
        <dbReference type="ChEBI" id="CHEBI:29991"/>
        <dbReference type="EC" id="2.6.1.1"/>
    </reaction>
</comment>
<accession>F1A0C8</accession>
<dbReference type="EMBL" id="GL871336">
    <property type="protein sequence ID" value="EGC30356.1"/>
    <property type="molecule type" value="Genomic_DNA"/>
</dbReference>
<dbReference type="GeneID" id="10510665"/>
<dbReference type="VEuPathDB" id="AmoebaDB:DICPUDRAFT_92991"/>
<dbReference type="FunFam" id="3.90.1150.10:FF:000001">
    <property type="entry name" value="Aspartate aminotransferase"/>
    <property type="match status" value="1"/>
</dbReference>
<name>F1A0C8_DICPU</name>
<dbReference type="PRINTS" id="PR00799">
    <property type="entry name" value="TRANSAMINASE"/>
</dbReference>
<dbReference type="KEGG" id="dpp:DICPUDRAFT_92991"/>
<dbReference type="SUPFAM" id="SSF53383">
    <property type="entry name" value="PLP-dependent transferases"/>
    <property type="match status" value="1"/>
</dbReference>
<dbReference type="InterPro" id="IPR015424">
    <property type="entry name" value="PyrdxlP-dep_Trfase"/>
</dbReference>
<dbReference type="InterPro" id="IPR004838">
    <property type="entry name" value="NHTrfase_class1_PyrdxlP-BS"/>
</dbReference>
<evidence type="ECO:0000256" key="7">
    <source>
        <dbReference type="ARBA" id="ARBA00049185"/>
    </source>
</evidence>